<protein>
    <recommendedName>
        <fullName evidence="2">DUF4097 domain-containing protein</fullName>
    </recommendedName>
</protein>
<dbReference type="Proteomes" id="UP000244201">
    <property type="component" value="Chromosome"/>
</dbReference>
<name>A0A2R4T0X3_9ACTN</name>
<evidence type="ECO:0000313" key="4">
    <source>
        <dbReference type="Proteomes" id="UP000244201"/>
    </source>
</evidence>
<keyword evidence="4" id="KW-1185">Reference proteome</keyword>
<evidence type="ECO:0000259" key="2">
    <source>
        <dbReference type="Pfam" id="PF13349"/>
    </source>
</evidence>
<feature type="compositionally biased region" description="Basic and acidic residues" evidence="1">
    <location>
        <begin position="28"/>
        <end position="37"/>
    </location>
</feature>
<organism evidence="3 4">
    <name type="scientific">Streptomyces lunaelactis</name>
    <dbReference type="NCBI Taxonomy" id="1535768"/>
    <lineage>
        <taxon>Bacteria</taxon>
        <taxon>Bacillati</taxon>
        <taxon>Actinomycetota</taxon>
        <taxon>Actinomycetes</taxon>
        <taxon>Kitasatosporales</taxon>
        <taxon>Streptomycetaceae</taxon>
        <taxon>Streptomyces</taxon>
    </lineage>
</organism>
<proteinExistence type="predicted"/>
<accession>A0A2R4T0X3</accession>
<evidence type="ECO:0000313" key="3">
    <source>
        <dbReference type="EMBL" id="AVZ72790.1"/>
    </source>
</evidence>
<dbReference type="KEGG" id="slk:SLUN_11920"/>
<dbReference type="EMBL" id="CP026304">
    <property type="protein sequence ID" value="AVZ72790.1"/>
    <property type="molecule type" value="Genomic_DNA"/>
</dbReference>
<reference evidence="3 4" key="1">
    <citation type="submission" date="2018-01" db="EMBL/GenBank/DDBJ databases">
        <title>Complete genome sequence of Streptomyces lunaelactis MM109T, a Ferroverdin A producer isolated from cave moonmilk deposits.</title>
        <authorList>
            <person name="Naome A."/>
            <person name="Martinet L."/>
            <person name="Maciejewska M."/>
            <person name="Anderssen S."/>
            <person name="Adam D."/>
            <person name="Tenconi E."/>
            <person name="Deflandre B."/>
            <person name="Arguelles-Arias A."/>
            <person name="Calusinska M."/>
            <person name="Copieters W."/>
            <person name="Karim L."/>
            <person name="Hanikenne M."/>
            <person name="Baurain D."/>
            <person name="van Wezel G."/>
            <person name="Smargiasso N."/>
            <person name="de Pauw E."/>
            <person name="Delfosse P."/>
            <person name="Rigali S."/>
        </authorList>
    </citation>
    <scope>NUCLEOTIDE SEQUENCE [LARGE SCALE GENOMIC DNA]</scope>
    <source>
        <strain evidence="3 4">MM109</strain>
    </source>
</reference>
<gene>
    <name evidence="3" type="ORF">SLUN_11920</name>
</gene>
<sequence length="321" mass="33677">MREQRTWHPGPTCKPVPGRRPRYGGYPHPRDGGRPDRPPVTPPHTVSAHRQHYLGGTITVAALRTNTRTRTARAIVVGSGVLVAAVVLTGCGGADAGDAPVESRSFPLAGKTLTIDSDSSDIDLVPADVLDVQVTRQVDGWVFMGNGPEASWNMKDGKLTFRVTCDAVASECASRHTVKVPRGVAVTVEDDNGSVTAGGFDTALKIRSDNGEVTVRDSSGPLELRSDNGEIVTDRVTAKTVTAQSDNGSVQLRLSAVPDRVDTVSDDGEVVIELPRAGAPYAVTAKSSNGDVDVDVPTDGGSAHIVTARSDNGKVTVRSAN</sequence>
<dbReference type="Pfam" id="PF13349">
    <property type="entry name" value="DUF4097"/>
    <property type="match status" value="1"/>
</dbReference>
<dbReference type="OrthoDB" id="5243271at2"/>
<evidence type="ECO:0000256" key="1">
    <source>
        <dbReference type="SAM" id="MobiDB-lite"/>
    </source>
</evidence>
<feature type="region of interest" description="Disordered" evidence="1">
    <location>
        <begin position="1"/>
        <end position="47"/>
    </location>
</feature>
<dbReference type="AlphaFoldDB" id="A0A2R4T0X3"/>
<dbReference type="InterPro" id="IPR025164">
    <property type="entry name" value="Toastrack_DUF4097"/>
</dbReference>
<feature type="domain" description="DUF4097" evidence="2">
    <location>
        <begin position="186"/>
        <end position="317"/>
    </location>
</feature>